<evidence type="ECO:0000256" key="6">
    <source>
        <dbReference type="SAM" id="SignalP"/>
    </source>
</evidence>
<keyword evidence="4" id="KW-0119">Carbohydrate metabolism</keyword>
<dbReference type="AlphaFoldDB" id="A0A6A5QI14"/>
<evidence type="ECO:0000313" key="10">
    <source>
        <dbReference type="Proteomes" id="UP000800096"/>
    </source>
</evidence>
<evidence type="ECO:0000256" key="5">
    <source>
        <dbReference type="ARBA" id="ARBA00023326"/>
    </source>
</evidence>
<feature type="signal peptide" evidence="6">
    <location>
        <begin position="1"/>
        <end position="23"/>
    </location>
</feature>
<sequence>MYIHGDSIYLAVTFLSSSTAVLAAVQPDGQCGGMNFDDETLCAEGWTCTKYHDSYSHTSTSRTRNVYESPSYAKPKGFAAAVEKWVAAGVPIDGVGSQSQSTGNSTIADFPAVLKLGCADVSIEEYAITELDIKGASSSDYTTAVDACLDQDNCVGLRCGA</sequence>
<gene>
    <name evidence="9" type="ORF">BDU57DRAFT_530701</name>
</gene>
<proteinExistence type="inferred from homology"/>
<name>A0A6A5QI14_AMPQU</name>
<evidence type="ECO:0000256" key="1">
    <source>
        <dbReference type="ARBA" id="ARBA00007495"/>
    </source>
</evidence>
<feature type="chain" id="PRO_5025370301" evidence="6">
    <location>
        <begin position="24"/>
        <end position="161"/>
    </location>
</feature>
<dbReference type="OrthoDB" id="3055998at2759"/>
<dbReference type="GO" id="GO:0005576">
    <property type="term" value="C:extracellular region"/>
    <property type="evidence" value="ECO:0007669"/>
    <property type="project" value="InterPro"/>
</dbReference>
<organism evidence="9 10">
    <name type="scientific">Ampelomyces quisqualis</name>
    <name type="common">Powdery mildew agent</name>
    <dbReference type="NCBI Taxonomy" id="50730"/>
    <lineage>
        <taxon>Eukaryota</taxon>
        <taxon>Fungi</taxon>
        <taxon>Dikarya</taxon>
        <taxon>Ascomycota</taxon>
        <taxon>Pezizomycotina</taxon>
        <taxon>Dothideomycetes</taxon>
        <taxon>Pleosporomycetidae</taxon>
        <taxon>Pleosporales</taxon>
        <taxon>Pleosporineae</taxon>
        <taxon>Phaeosphaeriaceae</taxon>
        <taxon>Ampelomyces</taxon>
    </lineage>
</organism>
<comment type="similarity">
    <text evidence="1">Belongs to the glycosyl hydrolase 10 (cellulase F) family.</text>
</comment>
<evidence type="ECO:0000259" key="8">
    <source>
        <dbReference type="Pfam" id="PF00734"/>
    </source>
</evidence>
<feature type="domain" description="GH10" evidence="7">
    <location>
        <begin position="67"/>
        <end position="157"/>
    </location>
</feature>
<protein>
    <submittedName>
        <fullName evidence="9">Uncharacterized protein</fullName>
    </submittedName>
</protein>
<dbReference type="Gene3D" id="3.20.20.80">
    <property type="entry name" value="Glycosidases"/>
    <property type="match status" value="1"/>
</dbReference>
<keyword evidence="5" id="KW-0624">Polysaccharide degradation</keyword>
<keyword evidence="10" id="KW-1185">Reference proteome</keyword>
<dbReference type="Pfam" id="PF00331">
    <property type="entry name" value="Glyco_hydro_10"/>
    <property type="match status" value="1"/>
</dbReference>
<dbReference type="InterPro" id="IPR017853">
    <property type="entry name" value="GH"/>
</dbReference>
<keyword evidence="3" id="KW-0378">Hydrolase</keyword>
<dbReference type="SUPFAM" id="SSF51445">
    <property type="entry name" value="(Trans)glycosidases"/>
    <property type="match status" value="1"/>
</dbReference>
<dbReference type="InterPro" id="IPR000254">
    <property type="entry name" value="CBD"/>
</dbReference>
<evidence type="ECO:0000256" key="2">
    <source>
        <dbReference type="ARBA" id="ARBA00022729"/>
    </source>
</evidence>
<evidence type="ECO:0000256" key="4">
    <source>
        <dbReference type="ARBA" id="ARBA00023277"/>
    </source>
</evidence>
<dbReference type="Pfam" id="PF00734">
    <property type="entry name" value="CBM_1"/>
    <property type="match status" value="1"/>
</dbReference>
<evidence type="ECO:0000256" key="3">
    <source>
        <dbReference type="ARBA" id="ARBA00022801"/>
    </source>
</evidence>
<dbReference type="GO" id="GO:0030248">
    <property type="term" value="F:cellulose binding"/>
    <property type="evidence" value="ECO:0007669"/>
    <property type="project" value="InterPro"/>
</dbReference>
<dbReference type="EMBL" id="ML979137">
    <property type="protein sequence ID" value="KAF1914144.1"/>
    <property type="molecule type" value="Genomic_DNA"/>
</dbReference>
<evidence type="ECO:0000259" key="7">
    <source>
        <dbReference type="Pfam" id="PF00331"/>
    </source>
</evidence>
<feature type="domain" description="CBM1" evidence="8">
    <location>
        <begin position="29"/>
        <end position="55"/>
    </location>
</feature>
<evidence type="ECO:0000313" key="9">
    <source>
        <dbReference type="EMBL" id="KAF1914144.1"/>
    </source>
</evidence>
<dbReference type="SUPFAM" id="SSF57180">
    <property type="entry name" value="Cellulose-binding domain"/>
    <property type="match status" value="1"/>
</dbReference>
<dbReference type="InterPro" id="IPR035971">
    <property type="entry name" value="CBD_sf"/>
</dbReference>
<dbReference type="GO" id="GO:0000272">
    <property type="term" value="P:polysaccharide catabolic process"/>
    <property type="evidence" value="ECO:0007669"/>
    <property type="project" value="UniProtKB-KW"/>
</dbReference>
<keyword evidence="2 6" id="KW-0732">Signal</keyword>
<dbReference type="Proteomes" id="UP000800096">
    <property type="component" value="Unassembled WGS sequence"/>
</dbReference>
<accession>A0A6A5QI14</accession>
<dbReference type="InterPro" id="IPR001000">
    <property type="entry name" value="GH10_dom"/>
</dbReference>
<reference evidence="9" key="1">
    <citation type="journal article" date="2020" name="Stud. Mycol.">
        <title>101 Dothideomycetes genomes: a test case for predicting lifestyles and emergence of pathogens.</title>
        <authorList>
            <person name="Haridas S."/>
            <person name="Albert R."/>
            <person name="Binder M."/>
            <person name="Bloem J."/>
            <person name="Labutti K."/>
            <person name="Salamov A."/>
            <person name="Andreopoulos B."/>
            <person name="Baker S."/>
            <person name="Barry K."/>
            <person name="Bills G."/>
            <person name="Bluhm B."/>
            <person name="Cannon C."/>
            <person name="Castanera R."/>
            <person name="Culley D."/>
            <person name="Daum C."/>
            <person name="Ezra D."/>
            <person name="Gonzalez J."/>
            <person name="Henrissat B."/>
            <person name="Kuo A."/>
            <person name="Liang C."/>
            <person name="Lipzen A."/>
            <person name="Lutzoni F."/>
            <person name="Magnuson J."/>
            <person name="Mondo S."/>
            <person name="Nolan M."/>
            <person name="Ohm R."/>
            <person name="Pangilinan J."/>
            <person name="Park H.-J."/>
            <person name="Ramirez L."/>
            <person name="Alfaro M."/>
            <person name="Sun H."/>
            <person name="Tritt A."/>
            <person name="Yoshinaga Y."/>
            <person name="Zwiers L.-H."/>
            <person name="Turgeon B."/>
            <person name="Goodwin S."/>
            <person name="Spatafora J."/>
            <person name="Crous P."/>
            <person name="Grigoriev I."/>
        </authorList>
    </citation>
    <scope>NUCLEOTIDE SEQUENCE</scope>
    <source>
        <strain evidence="9">HMLAC05119</strain>
    </source>
</reference>
<dbReference type="GO" id="GO:0031176">
    <property type="term" value="F:endo-1,4-beta-xylanase activity"/>
    <property type="evidence" value="ECO:0007669"/>
    <property type="project" value="UniProtKB-ARBA"/>
</dbReference>